<accession>A0AAE0ZHG4</accession>
<sequence>MATFRLERALISRAVPLFVLPVVYEQAGQAVPGSEQPASRSSPPVQGLSVTIWKQEAGPDIVVPVWNAVRLQRWQTAGNAWVSSLRCSCRPDAAPSSSYWQQNASSQEPVSPFDRFQNSAPHTLQFENSFFLSEFFNLKLKKLSTTFQFT</sequence>
<proteinExistence type="predicted"/>
<organism evidence="1 2">
    <name type="scientific">Elysia crispata</name>
    <name type="common">lettuce slug</name>
    <dbReference type="NCBI Taxonomy" id="231223"/>
    <lineage>
        <taxon>Eukaryota</taxon>
        <taxon>Metazoa</taxon>
        <taxon>Spiralia</taxon>
        <taxon>Lophotrochozoa</taxon>
        <taxon>Mollusca</taxon>
        <taxon>Gastropoda</taxon>
        <taxon>Heterobranchia</taxon>
        <taxon>Euthyneura</taxon>
        <taxon>Panpulmonata</taxon>
        <taxon>Sacoglossa</taxon>
        <taxon>Placobranchoidea</taxon>
        <taxon>Plakobranchidae</taxon>
        <taxon>Elysia</taxon>
    </lineage>
</organism>
<dbReference type="AlphaFoldDB" id="A0AAE0ZHG4"/>
<comment type="caution">
    <text evidence="1">The sequence shown here is derived from an EMBL/GenBank/DDBJ whole genome shotgun (WGS) entry which is preliminary data.</text>
</comment>
<dbReference type="EMBL" id="JAWDGP010003917">
    <property type="protein sequence ID" value="KAK3769494.1"/>
    <property type="molecule type" value="Genomic_DNA"/>
</dbReference>
<evidence type="ECO:0000313" key="2">
    <source>
        <dbReference type="Proteomes" id="UP001283361"/>
    </source>
</evidence>
<dbReference type="Proteomes" id="UP001283361">
    <property type="component" value="Unassembled WGS sequence"/>
</dbReference>
<protein>
    <submittedName>
        <fullName evidence="1">Uncharacterized protein</fullName>
    </submittedName>
</protein>
<name>A0AAE0ZHG4_9GAST</name>
<gene>
    <name evidence="1" type="ORF">RRG08_027063</name>
</gene>
<evidence type="ECO:0000313" key="1">
    <source>
        <dbReference type="EMBL" id="KAK3769494.1"/>
    </source>
</evidence>
<reference evidence="1" key="1">
    <citation type="journal article" date="2023" name="G3 (Bethesda)">
        <title>A reference genome for the long-term kleptoplast-retaining sea slug Elysia crispata morphotype clarki.</title>
        <authorList>
            <person name="Eastman K.E."/>
            <person name="Pendleton A.L."/>
            <person name="Shaikh M.A."/>
            <person name="Suttiyut T."/>
            <person name="Ogas R."/>
            <person name="Tomko P."/>
            <person name="Gavelis G."/>
            <person name="Widhalm J.R."/>
            <person name="Wisecaver J.H."/>
        </authorList>
    </citation>
    <scope>NUCLEOTIDE SEQUENCE</scope>
    <source>
        <strain evidence="1">ECLA1</strain>
    </source>
</reference>
<keyword evidence="2" id="KW-1185">Reference proteome</keyword>